<evidence type="ECO:0000313" key="2">
    <source>
        <dbReference type="EMBL" id="GAQ91877.1"/>
    </source>
</evidence>
<dbReference type="EMBL" id="DF237822">
    <property type="protein sequence ID" value="GAQ91877.1"/>
    <property type="molecule type" value="Genomic_DNA"/>
</dbReference>
<dbReference type="AlphaFoldDB" id="A0A1Y1ITA3"/>
<keyword evidence="3" id="KW-1185">Reference proteome</keyword>
<dbReference type="OMA" id="PLSMEMK"/>
<protein>
    <submittedName>
        <fullName evidence="2">Uncharacterized protein</fullName>
    </submittedName>
</protein>
<organism evidence="2 3">
    <name type="scientific">Klebsormidium nitens</name>
    <name type="common">Green alga</name>
    <name type="synonym">Ulothrix nitens</name>
    <dbReference type="NCBI Taxonomy" id="105231"/>
    <lineage>
        <taxon>Eukaryota</taxon>
        <taxon>Viridiplantae</taxon>
        <taxon>Streptophyta</taxon>
        <taxon>Klebsormidiophyceae</taxon>
        <taxon>Klebsormidiales</taxon>
        <taxon>Klebsormidiaceae</taxon>
        <taxon>Klebsormidium</taxon>
    </lineage>
</organism>
<proteinExistence type="predicted"/>
<dbReference type="InterPro" id="IPR021109">
    <property type="entry name" value="Peptidase_aspartic_dom_sf"/>
</dbReference>
<dbReference type="OrthoDB" id="2018659at2759"/>
<feature type="compositionally biased region" description="Basic and acidic residues" evidence="1">
    <location>
        <begin position="74"/>
        <end position="87"/>
    </location>
</feature>
<dbReference type="Pfam" id="PF13650">
    <property type="entry name" value="Asp_protease_2"/>
    <property type="match status" value="1"/>
</dbReference>
<accession>A0A1Y1ITA3</accession>
<reference evidence="2 3" key="1">
    <citation type="journal article" date="2014" name="Nat. Commun.">
        <title>Klebsormidium flaccidum genome reveals primary factors for plant terrestrial adaptation.</title>
        <authorList>
            <person name="Hori K."/>
            <person name="Maruyama F."/>
            <person name="Fujisawa T."/>
            <person name="Togashi T."/>
            <person name="Yamamoto N."/>
            <person name="Seo M."/>
            <person name="Sato S."/>
            <person name="Yamada T."/>
            <person name="Mori H."/>
            <person name="Tajima N."/>
            <person name="Moriyama T."/>
            <person name="Ikeuchi M."/>
            <person name="Watanabe M."/>
            <person name="Wada H."/>
            <person name="Kobayashi K."/>
            <person name="Saito M."/>
            <person name="Masuda T."/>
            <person name="Sasaki-Sekimoto Y."/>
            <person name="Mashiguchi K."/>
            <person name="Awai K."/>
            <person name="Shimojima M."/>
            <person name="Masuda S."/>
            <person name="Iwai M."/>
            <person name="Nobusawa T."/>
            <person name="Narise T."/>
            <person name="Kondo S."/>
            <person name="Saito H."/>
            <person name="Sato R."/>
            <person name="Murakawa M."/>
            <person name="Ihara Y."/>
            <person name="Oshima-Yamada Y."/>
            <person name="Ohtaka K."/>
            <person name="Satoh M."/>
            <person name="Sonobe K."/>
            <person name="Ishii M."/>
            <person name="Ohtani R."/>
            <person name="Kanamori-Sato M."/>
            <person name="Honoki R."/>
            <person name="Miyazaki D."/>
            <person name="Mochizuki H."/>
            <person name="Umetsu J."/>
            <person name="Higashi K."/>
            <person name="Shibata D."/>
            <person name="Kamiya Y."/>
            <person name="Sato N."/>
            <person name="Nakamura Y."/>
            <person name="Tabata S."/>
            <person name="Ida S."/>
            <person name="Kurokawa K."/>
            <person name="Ohta H."/>
        </authorList>
    </citation>
    <scope>NUCLEOTIDE SEQUENCE [LARGE SCALE GENOMIC DNA]</scope>
    <source>
        <strain evidence="2 3">NIES-2285</strain>
    </source>
</reference>
<feature type="compositionally biased region" description="Polar residues" evidence="1">
    <location>
        <begin position="56"/>
        <end position="73"/>
    </location>
</feature>
<dbReference type="Gene3D" id="2.40.70.10">
    <property type="entry name" value="Acid Proteases"/>
    <property type="match status" value="1"/>
</dbReference>
<feature type="region of interest" description="Disordered" evidence="1">
    <location>
        <begin position="31"/>
        <end position="98"/>
    </location>
</feature>
<name>A0A1Y1ITA3_KLENI</name>
<gene>
    <name evidence="2" type="ORF">KFL_008730050</name>
</gene>
<sequence length="786" mass="88166">MACVQPACLGAACGPTLGGWAQRDAVGGAGRTVPAEALRPRNAGGEGDAERPSGEDASTSSTDQGEPPQTSDSARGRDPNEPEERYGKGPYPNPYPILPRELQQWQKPKRDVLPGYEIHYHEDGRRFTEEEEEEFELQRKLGVVDAAYEEYDRECAEAFARGDFAPIPPPRLMRLPAKVSNLIQTARDGMTYMVPDANVYDPGISLEDALANMRAAVGYDDYHQQGIVTVTGTQELFKMEGQYTWLFEVRTGRFFEQWKSPQLSTSLGWNGNQNASVWDANMQGKVRLLDLDDLEVVHLAHWVRSGYYLNRSLEAKRVMTLSIPNYQPEPGEFLLRIRMTKKMIKGTIVFDRETWLPKRLTMKVFGTCEERWEFNDWRRMKPGLACLHPVEVIKEHVGSAGRTVLRVETFETRPPLTQAEENEELPFDVPIIPYQVASPEDPAPRQSVKWVGDDIVDVQMIRTESGHNLVRPLVDGQDIGLYVVDTGASIMTITKEHATRLGMEQFGEINVVTATGEFPAPFRRGRTWQLGPVVISDPLFMEVDHLAELVTGYDPALGPVVGAVGHDLFFSATVHMRLTEAGTDDAGIRLQRPEKYEALPDDASLMQRVQMIGGCPVARGTFGRYTDLFLVDTGAGGVDLIFNKRGVAKYDLLNARRRRGNMRIKGVSPFPGQEQSAVRLFSAEIPFVLGGYTFKQPKQALLCIEENMFDISEYVVGVICGELLEGSRIIFDYPRLRWAIIRDPIPGEEKAPYDYEFVTEWESLFGHNEELAQPVGFELNNNPVNS</sequence>
<dbReference type="STRING" id="105231.A0A1Y1ITA3"/>
<evidence type="ECO:0000256" key="1">
    <source>
        <dbReference type="SAM" id="MobiDB-lite"/>
    </source>
</evidence>
<evidence type="ECO:0000313" key="3">
    <source>
        <dbReference type="Proteomes" id="UP000054558"/>
    </source>
</evidence>
<dbReference type="Proteomes" id="UP000054558">
    <property type="component" value="Unassembled WGS sequence"/>
</dbReference>